<dbReference type="GO" id="GO:0016459">
    <property type="term" value="C:myosin complex"/>
    <property type="evidence" value="ECO:0007669"/>
    <property type="project" value="UniProtKB-KW"/>
</dbReference>
<dbReference type="Gene3D" id="2.30.30.360">
    <property type="entry name" value="Myosin S1 fragment, N-terminal"/>
    <property type="match status" value="1"/>
</dbReference>
<name>A0ABD0WTU9_UMBPY</name>
<dbReference type="Proteomes" id="UP001557470">
    <property type="component" value="Unassembled WGS sequence"/>
</dbReference>
<keyword evidence="5" id="KW-0175">Coiled coil</keyword>
<dbReference type="AlphaFoldDB" id="A0ABD0WTU9"/>
<evidence type="ECO:0000259" key="10">
    <source>
        <dbReference type="PROSITE" id="PS51456"/>
    </source>
</evidence>
<dbReference type="GO" id="GO:0005737">
    <property type="term" value="C:cytoplasm"/>
    <property type="evidence" value="ECO:0007669"/>
    <property type="project" value="UniProtKB-ARBA"/>
</dbReference>
<reference evidence="12 13" key="1">
    <citation type="submission" date="2024-06" db="EMBL/GenBank/DDBJ databases">
        <authorList>
            <person name="Pan Q."/>
            <person name="Wen M."/>
            <person name="Jouanno E."/>
            <person name="Zahm M."/>
            <person name="Klopp C."/>
            <person name="Cabau C."/>
            <person name="Louis A."/>
            <person name="Berthelot C."/>
            <person name="Parey E."/>
            <person name="Roest Crollius H."/>
            <person name="Montfort J."/>
            <person name="Robinson-Rechavi M."/>
            <person name="Bouchez O."/>
            <person name="Lampietro C."/>
            <person name="Lopez Roques C."/>
            <person name="Donnadieu C."/>
            <person name="Postlethwait J."/>
            <person name="Bobe J."/>
            <person name="Verreycken H."/>
            <person name="Guiguen Y."/>
        </authorList>
    </citation>
    <scope>NUCLEOTIDE SEQUENCE [LARGE SCALE GENOMIC DNA]</scope>
    <source>
        <strain evidence="12">Up_M1</strain>
        <tissue evidence="12">Testis</tissue>
    </source>
</reference>
<evidence type="ECO:0000256" key="7">
    <source>
        <dbReference type="ARBA" id="ARBA00023175"/>
    </source>
</evidence>
<evidence type="ECO:0000256" key="1">
    <source>
        <dbReference type="ARBA" id="ARBA00008314"/>
    </source>
</evidence>
<comment type="caution">
    <text evidence="12">The sequence shown here is derived from an EMBL/GenBank/DDBJ whole genome shotgun (WGS) entry which is preliminary data.</text>
</comment>
<dbReference type="InterPro" id="IPR036961">
    <property type="entry name" value="Kinesin_motor_dom_sf"/>
</dbReference>
<evidence type="ECO:0000259" key="11">
    <source>
        <dbReference type="PROSITE" id="PS51844"/>
    </source>
</evidence>
<keyword evidence="3" id="KW-0067">ATP-binding</keyword>
<proteinExistence type="inferred from homology"/>
<dbReference type="GO" id="GO:0003779">
    <property type="term" value="F:actin binding"/>
    <property type="evidence" value="ECO:0007669"/>
    <property type="project" value="UniProtKB-KW"/>
</dbReference>
<feature type="domain" description="Myosin N-terminal SH3-like" evidence="11">
    <location>
        <begin position="32"/>
        <end position="81"/>
    </location>
</feature>
<evidence type="ECO:0000313" key="12">
    <source>
        <dbReference type="EMBL" id="KAL0983696.1"/>
    </source>
</evidence>
<dbReference type="Pfam" id="PF02736">
    <property type="entry name" value="Myosin_N"/>
    <property type="match status" value="1"/>
</dbReference>
<dbReference type="InterPro" id="IPR004009">
    <property type="entry name" value="SH3_Myosin"/>
</dbReference>
<dbReference type="Pfam" id="PF00063">
    <property type="entry name" value="Myosin_head"/>
    <property type="match status" value="2"/>
</dbReference>
<evidence type="ECO:0000256" key="3">
    <source>
        <dbReference type="ARBA" id="ARBA00022840"/>
    </source>
</evidence>
<keyword evidence="6 9" id="KW-0518">Myosin</keyword>
<evidence type="ECO:0000256" key="8">
    <source>
        <dbReference type="ARBA" id="ARBA00023203"/>
    </source>
</evidence>
<dbReference type="PANTHER" id="PTHR13140">
    <property type="entry name" value="MYOSIN"/>
    <property type="match status" value="1"/>
</dbReference>
<dbReference type="GO" id="GO:0005516">
    <property type="term" value="F:calmodulin binding"/>
    <property type="evidence" value="ECO:0007669"/>
    <property type="project" value="UniProtKB-KW"/>
</dbReference>
<comment type="caution">
    <text evidence="9">Lacks conserved residue(s) required for the propagation of feature annotation.</text>
</comment>
<dbReference type="EMBL" id="JAGEUA010000004">
    <property type="protein sequence ID" value="KAL0983696.1"/>
    <property type="molecule type" value="Genomic_DNA"/>
</dbReference>
<dbReference type="InterPro" id="IPR001609">
    <property type="entry name" value="Myosin_head_motor_dom-like"/>
</dbReference>
<dbReference type="Gene3D" id="3.40.850.10">
    <property type="entry name" value="Kinesin motor domain"/>
    <property type="match status" value="1"/>
</dbReference>
<dbReference type="Gene3D" id="1.10.10.820">
    <property type="match status" value="1"/>
</dbReference>
<dbReference type="FunFam" id="1.10.10.820:FF:000001">
    <property type="entry name" value="Myosin heavy chain"/>
    <property type="match status" value="1"/>
</dbReference>
<dbReference type="InterPro" id="IPR008989">
    <property type="entry name" value="Myosin_S1_N"/>
</dbReference>
<accession>A0ABD0WTU9</accession>
<sequence>MGDMMMEEFGAAAPFLRKSDTERMECQMRSFDTKKECYVPDHELVYVKGTVISTDGDKVTVETENGKTVVVTEDDCHPQNPPKFDKIEDMAMFTFLHEPAVLFNLKERYAAWMIYTYSGLFCVTVNPYKWLPVYDQSVVNAYRGKKRTEAPPHVFSVSDNAYQYMLSDLLEKSRVTFQLKAERDYHIFYQILSQRKPELLEMLLITSNPYDYAFISQGEISVTSIDDAEELIATDDAFDVLGFSQEEKNGMYKLTGAIMHYGNMKFKNKQREEQAEADGTEGER</sequence>
<dbReference type="FunFam" id="3.40.850.10:FF:000101">
    <property type="entry name" value="Slow myosin heavy chain 2"/>
    <property type="match status" value="1"/>
</dbReference>
<protein>
    <submittedName>
        <fullName evidence="12">Uncharacterized protein</fullName>
    </submittedName>
</protein>
<evidence type="ECO:0000256" key="4">
    <source>
        <dbReference type="ARBA" id="ARBA00022860"/>
    </source>
</evidence>
<dbReference type="SMART" id="SM00242">
    <property type="entry name" value="MYSc"/>
    <property type="match status" value="1"/>
</dbReference>
<evidence type="ECO:0000256" key="2">
    <source>
        <dbReference type="ARBA" id="ARBA00022741"/>
    </source>
</evidence>
<evidence type="ECO:0000313" key="13">
    <source>
        <dbReference type="Proteomes" id="UP001557470"/>
    </source>
</evidence>
<dbReference type="Gene3D" id="1.20.120.720">
    <property type="entry name" value="Myosin VI head, motor domain, U50 subdomain"/>
    <property type="match status" value="1"/>
</dbReference>
<dbReference type="GO" id="GO:0005524">
    <property type="term" value="F:ATP binding"/>
    <property type="evidence" value="ECO:0007669"/>
    <property type="project" value="UniProtKB-KW"/>
</dbReference>
<dbReference type="PROSITE" id="PS51844">
    <property type="entry name" value="SH3_LIKE"/>
    <property type="match status" value="1"/>
</dbReference>
<evidence type="ECO:0000256" key="6">
    <source>
        <dbReference type="ARBA" id="ARBA00023123"/>
    </source>
</evidence>
<evidence type="ECO:0000256" key="5">
    <source>
        <dbReference type="ARBA" id="ARBA00023054"/>
    </source>
</evidence>
<organism evidence="12 13">
    <name type="scientific">Umbra pygmaea</name>
    <name type="common">Eastern mudminnow</name>
    <dbReference type="NCBI Taxonomy" id="75934"/>
    <lineage>
        <taxon>Eukaryota</taxon>
        <taxon>Metazoa</taxon>
        <taxon>Chordata</taxon>
        <taxon>Craniata</taxon>
        <taxon>Vertebrata</taxon>
        <taxon>Euteleostomi</taxon>
        <taxon>Actinopterygii</taxon>
        <taxon>Neopterygii</taxon>
        <taxon>Teleostei</taxon>
        <taxon>Protacanthopterygii</taxon>
        <taxon>Esociformes</taxon>
        <taxon>Umbridae</taxon>
        <taxon>Umbra</taxon>
    </lineage>
</organism>
<feature type="domain" description="Myosin motor" evidence="10">
    <location>
        <begin position="85"/>
        <end position="284"/>
    </location>
</feature>
<comment type="similarity">
    <text evidence="1 9">Belongs to the TRAFAC class myosin-kinesin ATPase superfamily. Myosin family.</text>
</comment>
<gene>
    <name evidence="12" type="ORF">UPYG_G00131470</name>
</gene>
<dbReference type="SUPFAM" id="SSF52540">
    <property type="entry name" value="P-loop containing nucleoside triphosphate hydrolases"/>
    <property type="match status" value="1"/>
</dbReference>
<keyword evidence="7" id="KW-0505">Motor protein</keyword>
<keyword evidence="4" id="KW-0112">Calmodulin-binding</keyword>
<evidence type="ECO:0000256" key="9">
    <source>
        <dbReference type="PROSITE-ProRule" id="PRU00782"/>
    </source>
</evidence>
<dbReference type="PANTHER" id="PTHR13140:SF857">
    <property type="entry name" value="MYOSIN-11"/>
    <property type="match status" value="1"/>
</dbReference>
<keyword evidence="8 9" id="KW-0009">Actin-binding</keyword>
<dbReference type="FunFam" id="2.30.30.360:FF:000001">
    <property type="entry name" value="Myosin heavy chain"/>
    <property type="match status" value="1"/>
</dbReference>
<dbReference type="PROSITE" id="PS51456">
    <property type="entry name" value="MYOSIN_MOTOR"/>
    <property type="match status" value="1"/>
</dbReference>
<keyword evidence="13" id="KW-1185">Reference proteome</keyword>
<keyword evidence="2" id="KW-0547">Nucleotide-binding</keyword>
<dbReference type="InterPro" id="IPR027417">
    <property type="entry name" value="P-loop_NTPase"/>
</dbReference>